<proteinExistence type="predicted"/>
<reference evidence="1" key="1">
    <citation type="journal article" date="2015" name="Nature">
        <title>Complex archaea that bridge the gap between prokaryotes and eukaryotes.</title>
        <authorList>
            <person name="Spang A."/>
            <person name="Saw J.H."/>
            <person name="Jorgensen S.L."/>
            <person name="Zaremba-Niedzwiedzka K."/>
            <person name="Martijn J."/>
            <person name="Lind A.E."/>
            <person name="van Eijk R."/>
            <person name="Schleper C."/>
            <person name="Guy L."/>
            <person name="Ettema T.J."/>
        </authorList>
    </citation>
    <scope>NUCLEOTIDE SEQUENCE</scope>
</reference>
<evidence type="ECO:0000313" key="1">
    <source>
        <dbReference type="EMBL" id="KKN38164.1"/>
    </source>
</evidence>
<name>A0A0F9Q6M8_9ZZZZ</name>
<sequence>MLNYQKLETGIFLVKSNSSSGPKSNGILIKNDKKSGDILIDGNFSVKKKLKD</sequence>
<accession>A0A0F9Q6M8</accession>
<protein>
    <submittedName>
        <fullName evidence="1">Uncharacterized protein</fullName>
    </submittedName>
</protein>
<dbReference type="EMBL" id="LAZR01001848">
    <property type="protein sequence ID" value="KKN38164.1"/>
    <property type="molecule type" value="Genomic_DNA"/>
</dbReference>
<gene>
    <name evidence="1" type="ORF">LCGC14_0756300</name>
</gene>
<dbReference type="AlphaFoldDB" id="A0A0F9Q6M8"/>
<organism evidence="1">
    <name type="scientific">marine sediment metagenome</name>
    <dbReference type="NCBI Taxonomy" id="412755"/>
    <lineage>
        <taxon>unclassified sequences</taxon>
        <taxon>metagenomes</taxon>
        <taxon>ecological metagenomes</taxon>
    </lineage>
</organism>
<comment type="caution">
    <text evidence="1">The sequence shown here is derived from an EMBL/GenBank/DDBJ whole genome shotgun (WGS) entry which is preliminary data.</text>
</comment>